<accession>A0ABQ9JUK4</accession>
<evidence type="ECO:0000313" key="1">
    <source>
        <dbReference type="EMBL" id="KAJ8981536.1"/>
    </source>
</evidence>
<comment type="caution">
    <text evidence="1">The sequence shown here is derived from an EMBL/GenBank/DDBJ whole genome shotgun (WGS) entry which is preliminary data.</text>
</comment>
<sequence length="190" mass="21795">MPTPYTSNIIRGKKEIVKKGVYIHEGQINKNSVSHLKNITVEHPSYSKQARTFLIVDLKSSEKIVFFLNKYLVIDGDEGVSFLITKLLNKEPQRLDTIFLTHEGDVINIKKSFYFLDRKWNPYYVLNAGEATAILKTIFPQYKLSTNKYVNTTKKYSYAICKAVDYTKFENFEAALSGQVAGIHNPIKTM</sequence>
<evidence type="ECO:0000313" key="2">
    <source>
        <dbReference type="Proteomes" id="UP001162164"/>
    </source>
</evidence>
<reference evidence="1" key="1">
    <citation type="journal article" date="2023" name="Insect Mol. Biol.">
        <title>Genome sequencing provides insights into the evolution of gene families encoding plant cell wall-degrading enzymes in longhorned beetles.</title>
        <authorList>
            <person name="Shin N.R."/>
            <person name="Okamura Y."/>
            <person name="Kirsch R."/>
            <person name="Pauchet Y."/>
        </authorList>
    </citation>
    <scope>NUCLEOTIDE SEQUENCE</scope>
    <source>
        <strain evidence="1">MMC_N1</strain>
    </source>
</reference>
<name>A0ABQ9JUK4_9CUCU</name>
<dbReference type="EMBL" id="JAPWTJ010000178">
    <property type="protein sequence ID" value="KAJ8981536.1"/>
    <property type="molecule type" value="Genomic_DNA"/>
</dbReference>
<keyword evidence="2" id="KW-1185">Reference proteome</keyword>
<protein>
    <submittedName>
        <fullName evidence="1">Uncharacterized protein</fullName>
    </submittedName>
</protein>
<dbReference type="Proteomes" id="UP001162164">
    <property type="component" value="Unassembled WGS sequence"/>
</dbReference>
<gene>
    <name evidence="1" type="ORF">NQ317_006697</name>
</gene>
<proteinExistence type="predicted"/>
<organism evidence="1 2">
    <name type="scientific">Molorchus minor</name>
    <dbReference type="NCBI Taxonomy" id="1323400"/>
    <lineage>
        <taxon>Eukaryota</taxon>
        <taxon>Metazoa</taxon>
        <taxon>Ecdysozoa</taxon>
        <taxon>Arthropoda</taxon>
        <taxon>Hexapoda</taxon>
        <taxon>Insecta</taxon>
        <taxon>Pterygota</taxon>
        <taxon>Neoptera</taxon>
        <taxon>Endopterygota</taxon>
        <taxon>Coleoptera</taxon>
        <taxon>Polyphaga</taxon>
        <taxon>Cucujiformia</taxon>
        <taxon>Chrysomeloidea</taxon>
        <taxon>Cerambycidae</taxon>
        <taxon>Lamiinae</taxon>
        <taxon>Monochamini</taxon>
        <taxon>Molorchus</taxon>
    </lineage>
</organism>